<dbReference type="Pfam" id="PF00528">
    <property type="entry name" value="BPD_transp_1"/>
    <property type="match status" value="1"/>
</dbReference>
<feature type="transmembrane region" description="Helical" evidence="7">
    <location>
        <begin position="132"/>
        <end position="157"/>
    </location>
</feature>
<evidence type="ECO:0000256" key="1">
    <source>
        <dbReference type="ARBA" id="ARBA00004651"/>
    </source>
</evidence>
<feature type="domain" description="ABC transmembrane type-1" evidence="8">
    <location>
        <begin position="95"/>
        <end position="322"/>
    </location>
</feature>
<dbReference type="SUPFAM" id="SSF161098">
    <property type="entry name" value="MetI-like"/>
    <property type="match status" value="1"/>
</dbReference>
<accession>A0ABW7YFR0</accession>
<keyword evidence="5 7" id="KW-1133">Transmembrane helix</keyword>
<dbReference type="PROSITE" id="PS50928">
    <property type="entry name" value="ABC_TM1"/>
    <property type="match status" value="1"/>
</dbReference>
<organism evidence="9 10">
    <name type="scientific">Streptomyces cellulosae</name>
    <dbReference type="NCBI Taxonomy" id="1968"/>
    <lineage>
        <taxon>Bacteria</taxon>
        <taxon>Bacillati</taxon>
        <taxon>Actinomycetota</taxon>
        <taxon>Actinomycetes</taxon>
        <taxon>Kitasatosporales</taxon>
        <taxon>Streptomycetaceae</taxon>
        <taxon>Streptomyces</taxon>
    </lineage>
</organism>
<sequence length="331" mass="34903">MLLILGRRLLGALPVLTALVLVVFILQKVAPVDPVVALVGEKAPPEVYEAARHQLGLDKPVPVQFFLYLGHAVQGDLGTSSVTRTLVASDIMKFLPVTLELVFTALVLITVIGFFLGLATAQGWRGSGVLRVVMISGASVPVFLASLLAMLVFYRWLDLLPVTGQTSAYDAPSGPTGFLLVDSLVAGRPGLFLDDLKHLILPAFCIAIAPAVAVGRVLRSSLESTLRAEYTRTAKAKGLGGTQILVRHALRNALSPVLALMGLQLAGMIGNSILVEAIFARPGIGLYISQSISKGDFNTIAGITLVVGLLYVVANIVVDVLQAAADPRIAV</sequence>
<dbReference type="InterPro" id="IPR045621">
    <property type="entry name" value="BPD_transp_1_N"/>
</dbReference>
<dbReference type="Gene3D" id="1.10.3720.10">
    <property type="entry name" value="MetI-like"/>
    <property type="match status" value="1"/>
</dbReference>
<keyword evidence="10" id="KW-1185">Reference proteome</keyword>
<evidence type="ECO:0000256" key="6">
    <source>
        <dbReference type="ARBA" id="ARBA00023136"/>
    </source>
</evidence>
<dbReference type="PANTHER" id="PTHR43163">
    <property type="entry name" value="DIPEPTIDE TRANSPORT SYSTEM PERMEASE PROTEIN DPPB-RELATED"/>
    <property type="match status" value="1"/>
</dbReference>
<keyword evidence="3" id="KW-1003">Cell membrane</keyword>
<evidence type="ECO:0000313" key="10">
    <source>
        <dbReference type="Proteomes" id="UP001612415"/>
    </source>
</evidence>
<dbReference type="InterPro" id="IPR035906">
    <property type="entry name" value="MetI-like_sf"/>
</dbReference>
<comment type="subcellular location">
    <subcellularLocation>
        <location evidence="1 7">Cell membrane</location>
        <topology evidence="1 7">Multi-pass membrane protein</topology>
    </subcellularLocation>
</comment>
<dbReference type="InterPro" id="IPR000515">
    <property type="entry name" value="MetI-like"/>
</dbReference>
<dbReference type="EMBL" id="JBITDC010000027">
    <property type="protein sequence ID" value="MFI5681255.1"/>
    <property type="molecule type" value="Genomic_DNA"/>
</dbReference>
<keyword evidence="6 7" id="KW-0472">Membrane</keyword>
<dbReference type="Pfam" id="PF19300">
    <property type="entry name" value="BPD_transp_1_N"/>
    <property type="match status" value="1"/>
</dbReference>
<evidence type="ECO:0000256" key="2">
    <source>
        <dbReference type="ARBA" id="ARBA00022448"/>
    </source>
</evidence>
<reference evidence="9 10" key="1">
    <citation type="submission" date="2024-10" db="EMBL/GenBank/DDBJ databases">
        <title>The Natural Products Discovery Center: Release of the First 8490 Sequenced Strains for Exploring Actinobacteria Biosynthetic Diversity.</title>
        <authorList>
            <person name="Kalkreuter E."/>
            <person name="Kautsar S.A."/>
            <person name="Yang D."/>
            <person name="Bader C.D."/>
            <person name="Teijaro C.N."/>
            <person name="Fluegel L."/>
            <person name="Davis C.M."/>
            <person name="Simpson J.R."/>
            <person name="Lauterbach L."/>
            <person name="Steele A.D."/>
            <person name="Gui C."/>
            <person name="Meng S."/>
            <person name="Li G."/>
            <person name="Viehrig K."/>
            <person name="Ye F."/>
            <person name="Su P."/>
            <person name="Kiefer A.F."/>
            <person name="Nichols A."/>
            <person name="Cepeda A.J."/>
            <person name="Yan W."/>
            <person name="Fan B."/>
            <person name="Jiang Y."/>
            <person name="Adhikari A."/>
            <person name="Zheng C.-J."/>
            <person name="Schuster L."/>
            <person name="Cowan T.M."/>
            <person name="Smanski M.J."/>
            <person name="Chevrette M.G."/>
            <person name="De Carvalho L.P.S."/>
            <person name="Shen B."/>
        </authorList>
    </citation>
    <scope>NUCLEOTIDE SEQUENCE [LARGE SCALE GENOMIC DNA]</scope>
    <source>
        <strain evidence="9 10">NPDC051599</strain>
    </source>
</reference>
<gene>
    <name evidence="9" type="ORF">ACIA8P_42740</name>
</gene>
<evidence type="ECO:0000256" key="3">
    <source>
        <dbReference type="ARBA" id="ARBA00022475"/>
    </source>
</evidence>
<dbReference type="Proteomes" id="UP001612415">
    <property type="component" value="Unassembled WGS sequence"/>
</dbReference>
<evidence type="ECO:0000256" key="7">
    <source>
        <dbReference type="RuleBase" id="RU363032"/>
    </source>
</evidence>
<proteinExistence type="inferred from homology"/>
<dbReference type="CDD" id="cd06261">
    <property type="entry name" value="TM_PBP2"/>
    <property type="match status" value="1"/>
</dbReference>
<comment type="caution">
    <text evidence="9">The sequence shown here is derived from an EMBL/GenBank/DDBJ whole genome shotgun (WGS) entry which is preliminary data.</text>
</comment>
<keyword evidence="2 7" id="KW-0813">Transport</keyword>
<protein>
    <submittedName>
        <fullName evidence="9">ABC transporter permease</fullName>
    </submittedName>
</protein>
<evidence type="ECO:0000256" key="4">
    <source>
        <dbReference type="ARBA" id="ARBA00022692"/>
    </source>
</evidence>
<feature type="transmembrane region" description="Helical" evidence="7">
    <location>
        <begin position="199"/>
        <end position="218"/>
    </location>
</feature>
<name>A0ABW7YFR0_STRCE</name>
<dbReference type="RefSeq" id="WP_398661786.1">
    <property type="nucleotide sequence ID" value="NZ_JBITDC010000027.1"/>
</dbReference>
<feature type="transmembrane region" description="Helical" evidence="7">
    <location>
        <begin position="300"/>
        <end position="321"/>
    </location>
</feature>
<feature type="transmembrane region" description="Helical" evidence="7">
    <location>
        <begin position="101"/>
        <end position="120"/>
    </location>
</feature>
<evidence type="ECO:0000259" key="8">
    <source>
        <dbReference type="PROSITE" id="PS50928"/>
    </source>
</evidence>
<dbReference type="PANTHER" id="PTHR43163:SF2">
    <property type="entry name" value="ABC TRANSPORTER PERMEASE PROTEIN"/>
    <property type="match status" value="1"/>
</dbReference>
<keyword evidence="4 7" id="KW-0812">Transmembrane</keyword>
<feature type="transmembrane region" description="Helical" evidence="7">
    <location>
        <begin position="257"/>
        <end position="280"/>
    </location>
</feature>
<comment type="similarity">
    <text evidence="7">Belongs to the binding-protein-dependent transport system permease family.</text>
</comment>
<evidence type="ECO:0000256" key="5">
    <source>
        <dbReference type="ARBA" id="ARBA00022989"/>
    </source>
</evidence>
<feature type="transmembrane region" description="Helical" evidence="7">
    <location>
        <begin position="9"/>
        <end position="26"/>
    </location>
</feature>
<evidence type="ECO:0000313" key="9">
    <source>
        <dbReference type="EMBL" id="MFI5681255.1"/>
    </source>
</evidence>